<feature type="compositionally biased region" description="Basic and acidic residues" evidence="1">
    <location>
        <begin position="126"/>
        <end position="156"/>
    </location>
</feature>
<keyword evidence="2" id="KW-0472">Membrane</keyword>
<feature type="region of interest" description="Disordered" evidence="1">
    <location>
        <begin position="123"/>
        <end position="184"/>
    </location>
</feature>
<accession>A0A2Z6REY7</accession>
<keyword evidence="4" id="KW-1185">Reference proteome</keyword>
<keyword evidence="2" id="KW-1133">Transmembrane helix</keyword>
<feature type="transmembrane region" description="Helical" evidence="2">
    <location>
        <begin position="55"/>
        <end position="75"/>
    </location>
</feature>
<evidence type="ECO:0008006" key="5">
    <source>
        <dbReference type="Google" id="ProtNLM"/>
    </source>
</evidence>
<sequence length="194" mass="23146">MYVNNEIPDDKKHHVRDIFIYNIPISWSQEKIIAELQAWDDVISMTIKKQQKYQILRLKICLFFFILGSFDSNIWQYSLGSQAVRWFPVAYFKKYQDVEEYRKTPFTFNHNEVNTTLDWSYSPATDKPKKSKNSDKTSTKVLPKTHEKTSKPEKNLKKTSKKSKKKNKKKKKKSSDKKRNKNMDLIKLLLQFLN</sequence>
<evidence type="ECO:0000313" key="3">
    <source>
        <dbReference type="EMBL" id="GBB91048.1"/>
    </source>
</evidence>
<name>A0A2Z6REY7_9GLOM</name>
<evidence type="ECO:0000313" key="4">
    <source>
        <dbReference type="Proteomes" id="UP000247702"/>
    </source>
</evidence>
<protein>
    <recommendedName>
        <fullName evidence="5">RRM domain-containing protein</fullName>
    </recommendedName>
</protein>
<dbReference type="EMBL" id="BEXD01000908">
    <property type="protein sequence ID" value="GBB91048.1"/>
    <property type="molecule type" value="Genomic_DNA"/>
</dbReference>
<dbReference type="Proteomes" id="UP000247702">
    <property type="component" value="Unassembled WGS sequence"/>
</dbReference>
<keyword evidence="2" id="KW-0812">Transmembrane</keyword>
<proteinExistence type="predicted"/>
<evidence type="ECO:0000256" key="2">
    <source>
        <dbReference type="SAM" id="Phobius"/>
    </source>
</evidence>
<organism evidence="3 4">
    <name type="scientific">Rhizophagus clarus</name>
    <dbReference type="NCBI Taxonomy" id="94130"/>
    <lineage>
        <taxon>Eukaryota</taxon>
        <taxon>Fungi</taxon>
        <taxon>Fungi incertae sedis</taxon>
        <taxon>Mucoromycota</taxon>
        <taxon>Glomeromycotina</taxon>
        <taxon>Glomeromycetes</taxon>
        <taxon>Glomerales</taxon>
        <taxon>Glomeraceae</taxon>
        <taxon>Rhizophagus</taxon>
    </lineage>
</organism>
<feature type="compositionally biased region" description="Basic residues" evidence="1">
    <location>
        <begin position="157"/>
        <end position="180"/>
    </location>
</feature>
<comment type="caution">
    <text evidence="3">The sequence shown here is derived from an EMBL/GenBank/DDBJ whole genome shotgun (WGS) entry which is preliminary data.</text>
</comment>
<reference evidence="3 4" key="1">
    <citation type="submission" date="2017-11" db="EMBL/GenBank/DDBJ databases">
        <title>The genome of Rhizophagus clarus HR1 reveals common genetic basis of auxotrophy among arbuscular mycorrhizal fungi.</title>
        <authorList>
            <person name="Kobayashi Y."/>
        </authorList>
    </citation>
    <scope>NUCLEOTIDE SEQUENCE [LARGE SCALE GENOMIC DNA]</scope>
    <source>
        <strain evidence="3 4">HR1</strain>
    </source>
</reference>
<evidence type="ECO:0000256" key="1">
    <source>
        <dbReference type="SAM" id="MobiDB-lite"/>
    </source>
</evidence>
<dbReference type="AlphaFoldDB" id="A0A2Z6REY7"/>
<gene>
    <name evidence="3" type="ORF">RclHR1_18150001</name>
</gene>